<reference evidence="1" key="1">
    <citation type="journal article" date="2014" name="Nat. Commun.">
        <title>The tobacco genome sequence and its comparison with those of tomato and potato.</title>
        <authorList>
            <person name="Sierro N."/>
            <person name="Battey J.N."/>
            <person name="Ouadi S."/>
            <person name="Bakaher N."/>
            <person name="Bovet L."/>
            <person name="Willig A."/>
            <person name="Goepfert S."/>
            <person name="Peitsch M.C."/>
            <person name="Ivanov N.V."/>
        </authorList>
    </citation>
    <scope>NUCLEOTIDE SEQUENCE [LARGE SCALE GENOMIC DNA]</scope>
</reference>
<gene>
    <name evidence="2" type="primary">LOC142167972</name>
</gene>
<dbReference type="RefSeq" id="XP_075084717.1">
    <property type="nucleotide sequence ID" value="XM_075228616.1"/>
</dbReference>
<sequence>MQAVISIVISGSHAGFIPERKIADNVILAHELVKAYSRKYTSPRCMIKIDLHKAYDSVEWPYLKQVMDELGFPQLFTSWVMECIQTVNYPIVINGEHSRPFNAAKGLR</sequence>
<protein>
    <submittedName>
        <fullName evidence="2">Uncharacterized protein LOC142167972</fullName>
    </submittedName>
</protein>
<evidence type="ECO:0000313" key="1">
    <source>
        <dbReference type="Proteomes" id="UP000790787"/>
    </source>
</evidence>
<accession>A0AC58SIA8</accession>
<name>A0AC58SIA8_TOBAC</name>
<evidence type="ECO:0000313" key="2">
    <source>
        <dbReference type="RefSeq" id="XP_075084717.1"/>
    </source>
</evidence>
<proteinExistence type="predicted"/>
<organism evidence="1 2">
    <name type="scientific">Nicotiana tabacum</name>
    <name type="common">Common tobacco</name>
    <dbReference type="NCBI Taxonomy" id="4097"/>
    <lineage>
        <taxon>Eukaryota</taxon>
        <taxon>Viridiplantae</taxon>
        <taxon>Streptophyta</taxon>
        <taxon>Embryophyta</taxon>
        <taxon>Tracheophyta</taxon>
        <taxon>Spermatophyta</taxon>
        <taxon>Magnoliopsida</taxon>
        <taxon>eudicotyledons</taxon>
        <taxon>Gunneridae</taxon>
        <taxon>Pentapetalae</taxon>
        <taxon>asterids</taxon>
        <taxon>lamiids</taxon>
        <taxon>Solanales</taxon>
        <taxon>Solanaceae</taxon>
        <taxon>Nicotianoideae</taxon>
        <taxon>Nicotianeae</taxon>
        <taxon>Nicotiana</taxon>
    </lineage>
</organism>
<dbReference type="Proteomes" id="UP000790787">
    <property type="component" value="Chromosome 13"/>
</dbReference>
<keyword evidence="1" id="KW-1185">Reference proteome</keyword>
<reference evidence="2" key="2">
    <citation type="submission" date="2025-08" db="UniProtKB">
        <authorList>
            <consortium name="RefSeq"/>
        </authorList>
    </citation>
    <scope>IDENTIFICATION</scope>
    <source>
        <tissue evidence="2">Leaf</tissue>
    </source>
</reference>